<protein>
    <submittedName>
        <fullName evidence="1">Uncharacterized protein</fullName>
    </submittedName>
</protein>
<accession>A0A381YI07</accession>
<name>A0A381YI07_9ZZZZ</name>
<proteinExistence type="predicted"/>
<evidence type="ECO:0000313" key="1">
    <source>
        <dbReference type="EMBL" id="SVA76736.1"/>
    </source>
</evidence>
<dbReference type="AlphaFoldDB" id="A0A381YI07"/>
<dbReference type="EMBL" id="UINC01018298">
    <property type="protein sequence ID" value="SVA76736.1"/>
    <property type="molecule type" value="Genomic_DNA"/>
</dbReference>
<reference evidence="1" key="1">
    <citation type="submission" date="2018-05" db="EMBL/GenBank/DDBJ databases">
        <authorList>
            <person name="Lanie J.A."/>
            <person name="Ng W.-L."/>
            <person name="Kazmierczak K.M."/>
            <person name="Andrzejewski T.M."/>
            <person name="Davidsen T.M."/>
            <person name="Wayne K.J."/>
            <person name="Tettelin H."/>
            <person name="Glass J.I."/>
            <person name="Rusch D."/>
            <person name="Podicherti R."/>
            <person name="Tsui H.-C.T."/>
            <person name="Winkler M.E."/>
        </authorList>
    </citation>
    <scope>NUCLEOTIDE SEQUENCE</scope>
</reference>
<gene>
    <name evidence="1" type="ORF">METZ01_LOCUS129590</name>
</gene>
<feature type="non-terminal residue" evidence="1">
    <location>
        <position position="25"/>
    </location>
</feature>
<sequence>MKYYSTKELNDFLSYVKQEMHYIAI</sequence>
<organism evidence="1">
    <name type="scientific">marine metagenome</name>
    <dbReference type="NCBI Taxonomy" id="408172"/>
    <lineage>
        <taxon>unclassified sequences</taxon>
        <taxon>metagenomes</taxon>
        <taxon>ecological metagenomes</taxon>
    </lineage>
</organism>